<dbReference type="Proteomes" id="UP001150941">
    <property type="component" value="Unassembled WGS sequence"/>
</dbReference>
<sequence>MSARDYRSPFFRVFLMVEQGLRPRTRVCTEGSKKMSLKHEDGTETGDPPNTVARPQALFEILLRDVKPWPFMQLD</sequence>
<reference evidence="2" key="2">
    <citation type="journal article" date="2023" name="IMA Fungus">
        <title>Comparative genomic study of the Penicillium genus elucidates a diverse pangenome and 15 lateral gene transfer events.</title>
        <authorList>
            <person name="Petersen C."/>
            <person name="Sorensen T."/>
            <person name="Nielsen M.R."/>
            <person name="Sondergaard T.E."/>
            <person name="Sorensen J.L."/>
            <person name="Fitzpatrick D.A."/>
            <person name="Frisvad J.C."/>
            <person name="Nielsen K.L."/>
        </authorList>
    </citation>
    <scope>NUCLEOTIDE SEQUENCE</scope>
    <source>
        <strain evidence="2">IBT 19713</strain>
    </source>
</reference>
<organism evidence="2 3">
    <name type="scientific">Penicillium chermesinum</name>
    <dbReference type="NCBI Taxonomy" id="63820"/>
    <lineage>
        <taxon>Eukaryota</taxon>
        <taxon>Fungi</taxon>
        <taxon>Dikarya</taxon>
        <taxon>Ascomycota</taxon>
        <taxon>Pezizomycotina</taxon>
        <taxon>Eurotiomycetes</taxon>
        <taxon>Eurotiomycetidae</taxon>
        <taxon>Eurotiales</taxon>
        <taxon>Aspergillaceae</taxon>
        <taxon>Penicillium</taxon>
    </lineage>
</organism>
<feature type="region of interest" description="Disordered" evidence="1">
    <location>
        <begin position="29"/>
        <end position="52"/>
    </location>
</feature>
<dbReference type="GeneID" id="83202937"/>
<keyword evidence="3" id="KW-1185">Reference proteome</keyword>
<protein>
    <submittedName>
        <fullName evidence="2">Uncharacterized protein</fullName>
    </submittedName>
</protein>
<feature type="compositionally biased region" description="Basic and acidic residues" evidence="1">
    <location>
        <begin position="31"/>
        <end position="42"/>
    </location>
</feature>
<evidence type="ECO:0000313" key="3">
    <source>
        <dbReference type="Proteomes" id="UP001150941"/>
    </source>
</evidence>
<accession>A0A9W9NUB0</accession>
<name>A0A9W9NUB0_9EURO</name>
<dbReference type="RefSeq" id="XP_058328524.1">
    <property type="nucleotide sequence ID" value="XM_058475634.1"/>
</dbReference>
<dbReference type="EMBL" id="JAPQKS010000005">
    <property type="protein sequence ID" value="KAJ5225113.1"/>
    <property type="molecule type" value="Genomic_DNA"/>
</dbReference>
<proteinExistence type="predicted"/>
<comment type="caution">
    <text evidence="2">The sequence shown here is derived from an EMBL/GenBank/DDBJ whole genome shotgun (WGS) entry which is preliminary data.</text>
</comment>
<gene>
    <name evidence="2" type="ORF">N7468_006338</name>
</gene>
<reference evidence="2" key="1">
    <citation type="submission" date="2022-11" db="EMBL/GenBank/DDBJ databases">
        <authorList>
            <person name="Petersen C."/>
        </authorList>
    </citation>
    <scope>NUCLEOTIDE SEQUENCE</scope>
    <source>
        <strain evidence="2">IBT 19713</strain>
    </source>
</reference>
<dbReference type="AlphaFoldDB" id="A0A9W9NUB0"/>
<evidence type="ECO:0000313" key="2">
    <source>
        <dbReference type="EMBL" id="KAJ5225113.1"/>
    </source>
</evidence>
<evidence type="ECO:0000256" key="1">
    <source>
        <dbReference type="SAM" id="MobiDB-lite"/>
    </source>
</evidence>